<accession>A0A4U5QZ57</accession>
<dbReference type="InterPro" id="IPR032675">
    <property type="entry name" value="LRR_dom_sf"/>
</dbReference>
<dbReference type="CDD" id="cd22160">
    <property type="entry name" value="F-box_AtFBL13-like"/>
    <property type="match status" value="1"/>
</dbReference>
<gene>
    <name evidence="2" type="ORF">D5086_0000021620</name>
</gene>
<dbReference type="SUPFAM" id="SSF52058">
    <property type="entry name" value="L domain-like"/>
    <property type="match status" value="1"/>
</dbReference>
<protein>
    <submittedName>
        <fullName evidence="2">Putative FBD-associated F-box protein</fullName>
    </submittedName>
</protein>
<dbReference type="EMBL" id="RCHU01000057">
    <property type="protein sequence ID" value="TKS16632.1"/>
    <property type="molecule type" value="Genomic_DNA"/>
</dbReference>
<dbReference type="PROSITE" id="PS50181">
    <property type="entry name" value="FBOX"/>
    <property type="match status" value="1"/>
</dbReference>
<evidence type="ECO:0000259" key="1">
    <source>
        <dbReference type="PROSITE" id="PS50181"/>
    </source>
</evidence>
<dbReference type="InterPro" id="IPR053772">
    <property type="entry name" value="At1g61320/At1g61330-like"/>
</dbReference>
<dbReference type="InterPro" id="IPR001810">
    <property type="entry name" value="F-box_dom"/>
</dbReference>
<dbReference type="STRING" id="43335.A0A4U5QZ57"/>
<evidence type="ECO:0000313" key="2">
    <source>
        <dbReference type="EMBL" id="TKS16632.1"/>
    </source>
</evidence>
<dbReference type="Gene3D" id="3.80.10.10">
    <property type="entry name" value="Ribonuclease Inhibitor"/>
    <property type="match status" value="1"/>
</dbReference>
<dbReference type="SUPFAM" id="SSF81383">
    <property type="entry name" value="F-box domain"/>
    <property type="match status" value="1"/>
</dbReference>
<dbReference type="AlphaFoldDB" id="A0A4U5QZ57"/>
<dbReference type="InterPro" id="IPR053781">
    <property type="entry name" value="F-box_AtFBL13-like"/>
</dbReference>
<proteinExistence type="predicted"/>
<reference evidence="2" key="1">
    <citation type="submission" date="2018-10" db="EMBL/GenBank/DDBJ databases">
        <title>Population genomic analysis revealed the cold adaptation of white poplar.</title>
        <authorList>
            <person name="Liu Y.-J."/>
        </authorList>
    </citation>
    <scope>NUCLEOTIDE SEQUENCE [LARGE SCALE GENOMIC DNA]</scope>
    <source>
        <strain evidence="2">PAL-ZL1</strain>
    </source>
</reference>
<dbReference type="PANTHER" id="PTHR34145">
    <property type="entry name" value="OS02G0105600 PROTEIN"/>
    <property type="match status" value="1"/>
</dbReference>
<organism evidence="2">
    <name type="scientific">Populus alba</name>
    <name type="common">White poplar</name>
    <dbReference type="NCBI Taxonomy" id="43335"/>
    <lineage>
        <taxon>Eukaryota</taxon>
        <taxon>Viridiplantae</taxon>
        <taxon>Streptophyta</taxon>
        <taxon>Embryophyta</taxon>
        <taxon>Tracheophyta</taxon>
        <taxon>Spermatophyta</taxon>
        <taxon>Magnoliopsida</taxon>
        <taxon>eudicotyledons</taxon>
        <taxon>Gunneridae</taxon>
        <taxon>Pentapetalae</taxon>
        <taxon>rosids</taxon>
        <taxon>fabids</taxon>
        <taxon>Malpighiales</taxon>
        <taxon>Salicaceae</taxon>
        <taxon>Saliceae</taxon>
        <taxon>Populus</taxon>
    </lineage>
</organism>
<dbReference type="InterPro" id="IPR036047">
    <property type="entry name" value="F-box-like_dom_sf"/>
</dbReference>
<comment type="caution">
    <text evidence="2">The sequence shown here is derived from an EMBL/GenBank/DDBJ whole genome shotgun (WGS) entry which is preliminary data.</text>
</comment>
<dbReference type="Pfam" id="PF00646">
    <property type="entry name" value="F-box"/>
    <property type="match status" value="1"/>
</dbReference>
<feature type="domain" description="F-box" evidence="1">
    <location>
        <begin position="19"/>
        <end position="66"/>
    </location>
</feature>
<name>A0A4U5QZ57_POPAL</name>
<dbReference type="PANTHER" id="PTHR34145:SF51">
    <property type="entry name" value="FBD DOMAIN-CONTAINING PROTEIN"/>
    <property type="match status" value="1"/>
</dbReference>
<dbReference type="SMART" id="SM00256">
    <property type="entry name" value="FBOX"/>
    <property type="match status" value="1"/>
</dbReference>
<sequence>MMRGNRMRRLMKKKPIQDVDLISELPDPIIQHIMSSLPYKDAARMSILSKRFASAWTSFPIIFLDETLNMGSCLELTGKQKLNSFLGFVDDFLSRRRLDVSLEKFRFCFCLTNRSEQPNGGIENAISYAIENNVKELELDFVGKRSKCMAHYSLPMKVLSAQSVTVLSLKGFMLEPPQNLVLDLPFIRELRLEKCKGMQTLSVSSQTLKIVVLESCQRLEKVEIDASNLESFSFGGGANSSCSVDIAACKSVEYVSLRNAGITDEWIKHEVAQFLRLEVFKVVRCRLLENFHVSNANLKTVELSDCSNLQKIEICSRSLNTFVYVGIFLSCFDIAKELEIACSIEMALIVPIDSRDNLLPPLYDLKYLKVVAKFPTKSEDLVGLLDSLLWFAPRLTVLSFVSGSKEKSLKFEYDKAVAIDEDLECCYSMPIKCWRHSLKKVTMENFEDREDTILQTFFAQKATRLEATSREDSASADASAAEEAVSRGSGSVIARNIGDLRAIIMANFFDVNDTLEIMM</sequence>